<evidence type="ECO:0000313" key="1">
    <source>
        <dbReference type="EMBL" id="WAR10920.1"/>
    </source>
</evidence>
<evidence type="ECO:0000313" key="2">
    <source>
        <dbReference type="Proteomes" id="UP001164746"/>
    </source>
</evidence>
<accession>A0ABY7EM73</accession>
<organism evidence="1 2">
    <name type="scientific">Mya arenaria</name>
    <name type="common">Soft-shell clam</name>
    <dbReference type="NCBI Taxonomy" id="6604"/>
    <lineage>
        <taxon>Eukaryota</taxon>
        <taxon>Metazoa</taxon>
        <taxon>Spiralia</taxon>
        <taxon>Lophotrochozoa</taxon>
        <taxon>Mollusca</taxon>
        <taxon>Bivalvia</taxon>
        <taxon>Autobranchia</taxon>
        <taxon>Heteroconchia</taxon>
        <taxon>Euheterodonta</taxon>
        <taxon>Imparidentia</taxon>
        <taxon>Neoheterodontei</taxon>
        <taxon>Myida</taxon>
        <taxon>Myoidea</taxon>
        <taxon>Myidae</taxon>
        <taxon>Mya</taxon>
    </lineage>
</organism>
<dbReference type="Gene3D" id="3.40.960.10">
    <property type="entry name" value="VSR Endonuclease"/>
    <property type="match status" value="1"/>
</dbReference>
<dbReference type="EMBL" id="CP111018">
    <property type="protein sequence ID" value="WAR10920.1"/>
    <property type="molecule type" value="Genomic_DNA"/>
</dbReference>
<keyword evidence="2" id="KW-1185">Reference proteome</keyword>
<proteinExistence type="predicted"/>
<dbReference type="Proteomes" id="UP001164746">
    <property type="component" value="Chromosome 7"/>
</dbReference>
<gene>
    <name evidence="1" type="ORF">MAR_035996</name>
</gene>
<name>A0ABY7EM73_MYAAR</name>
<sequence>MMQCLPDLYYYAPNGMKPEGKTYTADQMLIFYKSAPEIQGAVYEPNELDDRHGILLFEKCITIASACNLDDFFIQRKHCNHITSWLPSRGKEIYCGISVVFLFGSQKRVIHSTWKNIGPYKVDGYNEHNGERIVLECHGCFWHGCPKCFSKTTINPVSDMSMGDLYARTLEKKGLKKTMVISIPPSGNSGASQPIRATGCFLWWAYGGIQTV</sequence>
<protein>
    <submittedName>
        <fullName evidence="1">Uncharacterized protein</fullName>
    </submittedName>
</protein>
<reference evidence="1" key="1">
    <citation type="submission" date="2022-11" db="EMBL/GenBank/DDBJ databases">
        <title>Centuries of genome instability and evolution in soft-shell clam transmissible cancer (bioRxiv).</title>
        <authorList>
            <person name="Hart S.F.M."/>
            <person name="Yonemitsu M.A."/>
            <person name="Giersch R.M."/>
            <person name="Beal B.F."/>
            <person name="Arriagada G."/>
            <person name="Davis B.W."/>
            <person name="Ostrander E.A."/>
            <person name="Goff S.P."/>
            <person name="Metzger M.J."/>
        </authorList>
    </citation>
    <scope>NUCLEOTIDE SEQUENCE</scope>
    <source>
        <strain evidence="1">MELC-2E11</strain>
        <tissue evidence="1">Siphon/mantle</tissue>
    </source>
</reference>